<keyword evidence="3" id="KW-1185">Reference proteome</keyword>
<evidence type="ECO:0000313" key="3">
    <source>
        <dbReference type="Proteomes" id="UP001279734"/>
    </source>
</evidence>
<feature type="domain" description="GBF-interacting protein 1 N-terminal" evidence="1">
    <location>
        <begin position="4"/>
        <end position="36"/>
    </location>
</feature>
<dbReference type="Pfam" id="PF06972">
    <property type="entry name" value="GIP1_N"/>
    <property type="match status" value="1"/>
</dbReference>
<dbReference type="InterPro" id="IPR009719">
    <property type="entry name" value="GIP1_N"/>
</dbReference>
<gene>
    <name evidence="2" type="ORF">Nepgr_017874</name>
</gene>
<organism evidence="2 3">
    <name type="scientific">Nepenthes gracilis</name>
    <name type="common">Slender pitcher plant</name>
    <dbReference type="NCBI Taxonomy" id="150966"/>
    <lineage>
        <taxon>Eukaryota</taxon>
        <taxon>Viridiplantae</taxon>
        <taxon>Streptophyta</taxon>
        <taxon>Embryophyta</taxon>
        <taxon>Tracheophyta</taxon>
        <taxon>Spermatophyta</taxon>
        <taxon>Magnoliopsida</taxon>
        <taxon>eudicotyledons</taxon>
        <taxon>Gunneridae</taxon>
        <taxon>Pentapetalae</taxon>
        <taxon>Caryophyllales</taxon>
        <taxon>Nepenthaceae</taxon>
        <taxon>Nepenthes</taxon>
    </lineage>
</organism>
<comment type="caution">
    <text evidence="2">The sequence shown here is derived from an EMBL/GenBank/DDBJ whole genome shotgun (WGS) entry which is preliminary data.</text>
</comment>
<evidence type="ECO:0000313" key="2">
    <source>
        <dbReference type="EMBL" id="GMH16033.1"/>
    </source>
</evidence>
<accession>A0AAD3XSW9</accession>
<proteinExistence type="predicted"/>
<dbReference type="Proteomes" id="UP001279734">
    <property type="component" value="Unassembled WGS sequence"/>
</dbReference>
<dbReference type="EMBL" id="BSYO01000016">
    <property type="protein sequence ID" value="GMH16033.1"/>
    <property type="molecule type" value="Genomic_DNA"/>
</dbReference>
<protein>
    <recommendedName>
        <fullName evidence="1">GBF-interacting protein 1 N-terminal domain-containing protein</fullName>
    </recommendedName>
</protein>
<sequence>MATVLKTEAWTPNETAQKLLNQDPFHEVRRRDKNKEISGIRIYCREFRCRLDRSFISFVRWELQAGRSSLVIVAHHSI</sequence>
<reference evidence="2" key="1">
    <citation type="submission" date="2023-05" db="EMBL/GenBank/DDBJ databases">
        <title>Nepenthes gracilis genome sequencing.</title>
        <authorList>
            <person name="Fukushima K."/>
        </authorList>
    </citation>
    <scope>NUCLEOTIDE SEQUENCE</scope>
    <source>
        <strain evidence="2">SING2019-196</strain>
    </source>
</reference>
<name>A0AAD3XSW9_NEPGR</name>
<dbReference type="AlphaFoldDB" id="A0AAD3XSW9"/>
<evidence type="ECO:0000259" key="1">
    <source>
        <dbReference type="Pfam" id="PF06972"/>
    </source>
</evidence>